<dbReference type="PANTHER" id="PTHR38471:SF2">
    <property type="entry name" value="FOUR HELIX BUNDLE PROTEIN"/>
    <property type="match status" value="1"/>
</dbReference>
<dbReference type="NCBIfam" id="TIGR02436">
    <property type="entry name" value="four helix bundle protein"/>
    <property type="match status" value="1"/>
</dbReference>
<dbReference type="AlphaFoldDB" id="A0A1F8EGP5"/>
<reference evidence="1 2" key="1">
    <citation type="journal article" date="2016" name="Nat. Commun.">
        <title>Thousands of microbial genomes shed light on interconnected biogeochemical processes in an aquifer system.</title>
        <authorList>
            <person name="Anantharaman K."/>
            <person name="Brown C.T."/>
            <person name="Hug L.A."/>
            <person name="Sharon I."/>
            <person name="Castelle C.J."/>
            <person name="Probst A.J."/>
            <person name="Thomas B.C."/>
            <person name="Singh A."/>
            <person name="Wilkins M.J."/>
            <person name="Karaoz U."/>
            <person name="Brodie E.L."/>
            <person name="Williams K.H."/>
            <person name="Hubbard S.S."/>
            <person name="Banfield J.F."/>
        </authorList>
    </citation>
    <scope>NUCLEOTIDE SEQUENCE [LARGE SCALE GENOMIC DNA]</scope>
</reference>
<proteinExistence type="predicted"/>
<evidence type="ECO:0000313" key="2">
    <source>
        <dbReference type="Proteomes" id="UP000177117"/>
    </source>
</evidence>
<dbReference type="InterPro" id="IPR012657">
    <property type="entry name" value="23S_rRNA-intervening_sequence"/>
</dbReference>
<evidence type="ECO:0008006" key="3">
    <source>
        <dbReference type="Google" id="ProtNLM"/>
    </source>
</evidence>
<evidence type="ECO:0000313" key="1">
    <source>
        <dbReference type="EMBL" id="OGM99982.1"/>
    </source>
</evidence>
<gene>
    <name evidence="1" type="ORF">A2650_01055</name>
</gene>
<dbReference type="InterPro" id="IPR036583">
    <property type="entry name" value="23S_rRNA_IVS_sf"/>
</dbReference>
<comment type="caution">
    <text evidence="1">The sequence shown here is derived from an EMBL/GenBank/DDBJ whole genome shotgun (WGS) entry which is preliminary data.</text>
</comment>
<dbReference type="SUPFAM" id="SSF158446">
    <property type="entry name" value="IVS-encoded protein-like"/>
    <property type="match status" value="1"/>
</dbReference>
<dbReference type="PIRSF" id="PIRSF035652">
    <property type="entry name" value="CHP02436"/>
    <property type="match status" value="1"/>
</dbReference>
<dbReference type="Pfam" id="PF05635">
    <property type="entry name" value="23S_rRNA_IVP"/>
    <property type="match status" value="1"/>
</dbReference>
<dbReference type="Proteomes" id="UP000177117">
    <property type="component" value="Unassembled WGS sequence"/>
</dbReference>
<sequence>MTNSEISKKLEQRTARFGEEVIKFCKTLRADNISNPIINQLIRSGTSIGANYVEANNASSRKDFTNKIFICKKESEETRYWLNMLLSCSSDEREQIDNLSDECRQLIMIFQKIVSTIRNGK</sequence>
<dbReference type="PANTHER" id="PTHR38471">
    <property type="entry name" value="FOUR HELIX BUNDLE PROTEIN"/>
    <property type="match status" value="1"/>
</dbReference>
<protein>
    <recommendedName>
        <fullName evidence="3">Four helix bundle protein</fullName>
    </recommendedName>
</protein>
<accession>A0A1F8EGP5</accession>
<name>A0A1F8EGP5_9BACT</name>
<organism evidence="1 2">
    <name type="scientific">Candidatus Yanofskybacteria bacterium RIFCSPHIGHO2_01_FULL_41_53</name>
    <dbReference type="NCBI Taxonomy" id="1802663"/>
    <lineage>
        <taxon>Bacteria</taxon>
        <taxon>Candidatus Yanofskyibacteriota</taxon>
    </lineage>
</organism>
<dbReference type="Gene3D" id="1.20.1440.60">
    <property type="entry name" value="23S rRNA-intervening sequence"/>
    <property type="match status" value="1"/>
</dbReference>
<dbReference type="EMBL" id="MGJD01000031">
    <property type="protein sequence ID" value="OGM99982.1"/>
    <property type="molecule type" value="Genomic_DNA"/>
</dbReference>